<dbReference type="EMBL" id="SJPJ01000001">
    <property type="protein sequence ID" value="TWT78794.1"/>
    <property type="molecule type" value="Genomic_DNA"/>
</dbReference>
<accession>A0A5C5YUV5</accession>
<evidence type="ECO:0000313" key="3">
    <source>
        <dbReference type="Proteomes" id="UP000315010"/>
    </source>
</evidence>
<gene>
    <name evidence="2" type="ORF">CA13_01910</name>
</gene>
<evidence type="ECO:0000313" key="2">
    <source>
        <dbReference type="EMBL" id="TWT78794.1"/>
    </source>
</evidence>
<name>A0A5C5YUV5_9BACT</name>
<dbReference type="AlphaFoldDB" id="A0A5C5YUV5"/>
<proteinExistence type="predicted"/>
<dbReference type="Proteomes" id="UP000315010">
    <property type="component" value="Unassembled WGS sequence"/>
</dbReference>
<organism evidence="2 3">
    <name type="scientific">Novipirellula herctigrandis</name>
    <dbReference type="NCBI Taxonomy" id="2527986"/>
    <lineage>
        <taxon>Bacteria</taxon>
        <taxon>Pseudomonadati</taxon>
        <taxon>Planctomycetota</taxon>
        <taxon>Planctomycetia</taxon>
        <taxon>Pirellulales</taxon>
        <taxon>Pirellulaceae</taxon>
        <taxon>Novipirellula</taxon>
    </lineage>
</organism>
<keyword evidence="3" id="KW-1185">Reference proteome</keyword>
<feature type="region of interest" description="Disordered" evidence="1">
    <location>
        <begin position="1"/>
        <end position="25"/>
    </location>
</feature>
<protein>
    <submittedName>
        <fullName evidence="2">Uncharacterized protein</fullName>
    </submittedName>
</protein>
<comment type="caution">
    <text evidence="2">The sequence shown here is derived from an EMBL/GenBank/DDBJ whole genome shotgun (WGS) entry which is preliminary data.</text>
</comment>
<sequence>MWSRPPRWPTRKNRNAQQREHKHGYEENHVRYQDITLYWTDGGPRKYRFDAERSASVTACAYWQVVRAELCSMCLSSPTRIWTRPLTEPEKMAVTVREMFGGKRLVRTLEVAASLGRNYGTVKTHLHRAGQLGLLICVPRKGWLPAKIAGSDASRSQLDLFLKLDQVQLQ</sequence>
<evidence type="ECO:0000256" key="1">
    <source>
        <dbReference type="SAM" id="MobiDB-lite"/>
    </source>
</evidence>
<reference evidence="2 3" key="1">
    <citation type="submission" date="2019-02" db="EMBL/GenBank/DDBJ databases">
        <title>Deep-cultivation of Planctomycetes and their phenomic and genomic characterization uncovers novel biology.</title>
        <authorList>
            <person name="Wiegand S."/>
            <person name="Jogler M."/>
            <person name="Boedeker C."/>
            <person name="Pinto D."/>
            <person name="Vollmers J."/>
            <person name="Rivas-Marin E."/>
            <person name="Kohn T."/>
            <person name="Peeters S.H."/>
            <person name="Heuer A."/>
            <person name="Rast P."/>
            <person name="Oberbeckmann S."/>
            <person name="Bunk B."/>
            <person name="Jeske O."/>
            <person name="Meyerdierks A."/>
            <person name="Storesund J.E."/>
            <person name="Kallscheuer N."/>
            <person name="Luecker S."/>
            <person name="Lage O.M."/>
            <person name="Pohl T."/>
            <person name="Merkel B.J."/>
            <person name="Hornburger P."/>
            <person name="Mueller R.-W."/>
            <person name="Bruemmer F."/>
            <person name="Labrenz M."/>
            <person name="Spormann A.M."/>
            <person name="Op Den Camp H."/>
            <person name="Overmann J."/>
            <person name="Amann R."/>
            <person name="Jetten M.S.M."/>
            <person name="Mascher T."/>
            <person name="Medema M.H."/>
            <person name="Devos D.P."/>
            <person name="Kaster A.-K."/>
            <person name="Ovreas L."/>
            <person name="Rohde M."/>
            <person name="Galperin M.Y."/>
            <person name="Jogler C."/>
        </authorList>
    </citation>
    <scope>NUCLEOTIDE SEQUENCE [LARGE SCALE GENOMIC DNA]</scope>
    <source>
        <strain evidence="2 3">CA13</strain>
    </source>
</reference>